<dbReference type="GO" id="GO:0016787">
    <property type="term" value="F:hydrolase activity"/>
    <property type="evidence" value="ECO:0007669"/>
    <property type="project" value="UniProtKB-KW"/>
</dbReference>
<accession>A0A9D7SRW9</accession>
<dbReference type="PANTHER" id="PTHR43739:SF5">
    <property type="entry name" value="EXO-ALPHA-SIALIDASE"/>
    <property type="match status" value="1"/>
</dbReference>
<sequence length="1115" mass="122625">MNFSPFIIRGLLLAVLLSGLALSATSLSAQKAKHGKSSDTKSDSVKIVKTGFDTVDLSGLKFRSLGPAITSGRICDFAVDPKNHKRYFVASAAGGVWRTTNAGTTYEPVFDGEGSFSIGCVSIDPNNPATVWVGTGENNNQRSVAYGDGVYKSVDGGTSWSNMGLKNSEHIGKVLIHPDNSNTIFVAAIGPLWGPGGDRGLYKSKDAGKTWNAVLTVDENTGVNDVVMDLKNHDILYASSFQRRRHVFTYLGGGPQSNIYKSTDGGETWVKSGQGLPAVDIGRIGFAISPADPTSIYAIVEAARGKGGTFRSNNQGASWEKMGDYSSAGNYYDEIVADPNHAGKLYSMDTWLQVSNDGGKSWKNLGEDTKHVDNHCMWIDPDDSDHFLVGCDGGIYESYDAAKTWSFKNNLPVVQFYRVALDNALPFYNIYGGTQDNFSLGGPSRSISGNGIANDEWFITHGGDGFESQVDPNDPNIVYAESQYGGLVRYDKLSGEEVGIQPHERKNEDTYRWNWDAPLVASSHVPGRIYFAANKVFSSDDRGNNWTVISEDLTRQIDRNKLKVMGRVWSIDAVAKNQSTSPYGNIVAFAESPVNADLLFAGTDDGLIQITSDRGKTWRKIDNIKGAPDTSFVNMITPSSHDQNVVYACFNHHKYGDFKPYVFVSKDKGATWTSITNNLPVRGTVYCLAEDNVDPDLLFAGTEFGLYFSNNAGKNWKKLSSGLPTISIKDMAIQTRENDLVLASFGRGFFVLDDYSPLRNIKETDLSKEAIVMPVRDAYVFENSTPYGLPGQAFQGSSFYRGDNLGAKALIAFYIRDKVTSAKDLRVKEEGKLEKANKDNVYPTYEQLAKERDEEKSKVYITITNQQGDIIRKLSTSAEKQGLQRVEWDMRTTSKDPVQLGGSDFYNPFEGREEGPLVAPGMYTVSLSRWKDGMMTALGNPVSFKVKPLGNIVLPPKDMKTVVAFKLEAENLSRIQQSVSRAISSANSELNYIRKAISVMEQPEESWLREVISIEQKLDTLQRKLSGDPIKVQLDMNPTPSIADRIGRVVGENKYSSAEPTGTHQQSLKIAKDELTGIVSSLKDILDNDLAQLRIKLQKAGAPYTPNVIPIFNEN</sequence>
<proteinExistence type="predicted"/>
<dbReference type="CDD" id="cd15482">
    <property type="entry name" value="Sialidase_non-viral"/>
    <property type="match status" value="2"/>
</dbReference>
<dbReference type="InterPro" id="IPR052025">
    <property type="entry name" value="Xyloglucanase_GH74"/>
</dbReference>
<name>A0A9D7SRW9_9BACT</name>
<organism evidence="2 3">
    <name type="scientific">Candidatus Opimibacter skivensis</name>
    <dbReference type="NCBI Taxonomy" id="2982028"/>
    <lineage>
        <taxon>Bacteria</taxon>
        <taxon>Pseudomonadati</taxon>
        <taxon>Bacteroidota</taxon>
        <taxon>Saprospiria</taxon>
        <taxon>Saprospirales</taxon>
        <taxon>Saprospiraceae</taxon>
        <taxon>Candidatus Opimibacter</taxon>
    </lineage>
</organism>
<dbReference type="GO" id="GO:0010411">
    <property type="term" value="P:xyloglucan metabolic process"/>
    <property type="evidence" value="ECO:0007669"/>
    <property type="project" value="TreeGrafter"/>
</dbReference>
<protein>
    <submittedName>
        <fullName evidence="2">Glycosyl hydrolase</fullName>
    </submittedName>
</protein>
<keyword evidence="2" id="KW-0378">Hydrolase</keyword>
<evidence type="ECO:0000313" key="3">
    <source>
        <dbReference type="Proteomes" id="UP000808337"/>
    </source>
</evidence>
<dbReference type="AlphaFoldDB" id="A0A9D7SRW9"/>
<dbReference type="EMBL" id="JADKGY010000001">
    <property type="protein sequence ID" value="MBK9981166.1"/>
    <property type="molecule type" value="Genomic_DNA"/>
</dbReference>
<dbReference type="InterPro" id="IPR015943">
    <property type="entry name" value="WD40/YVTN_repeat-like_dom_sf"/>
</dbReference>
<dbReference type="PANTHER" id="PTHR43739">
    <property type="entry name" value="XYLOGLUCANASE (EUROFUNG)"/>
    <property type="match status" value="1"/>
</dbReference>
<comment type="caution">
    <text evidence="2">The sequence shown here is derived from an EMBL/GenBank/DDBJ whole genome shotgun (WGS) entry which is preliminary data.</text>
</comment>
<feature type="signal peptide" evidence="1">
    <location>
        <begin position="1"/>
        <end position="23"/>
    </location>
</feature>
<feature type="chain" id="PRO_5038550359" evidence="1">
    <location>
        <begin position="24"/>
        <end position="1115"/>
    </location>
</feature>
<dbReference type="Proteomes" id="UP000808337">
    <property type="component" value="Unassembled WGS sequence"/>
</dbReference>
<keyword evidence="1" id="KW-0732">Signal</keyword>
<gene>
    <name evidence="2" type="ORF">IPP15_01850</name>
</gene>
<dbReference type="InterPro" id="IPR036278">
    <property type="entry name" value="Sialidase_sf"/>
</dbReference>
<evidence type="ECO:0000313" key="2">
    <source>
        <dbReference type="EMBL" id="MBK9981166.1"/>
    </source>
</evidence>
<dbReference type="Gene3D" id="2.130.10.10">
    <property type="entry name" value="YVTN repeat-like/Quinoprotein amine dehydrogenase"/>
    <property type="match status" value="5"/>
</dbReference>
<evidence type="ECO:0000256" key="1">
    <source>
        <dbReference type="SAM" id="SignalP"/>
    </source>
</evidence>
<dbReference type="Gene3D" id="2.60.40.4070">
    <property type="match status" value="1"/>
</dbReference>
<reference evidence="2 3" key="1">
    <citation type="submission" date="2020-10" db="EMBL/GenBank/DDBJ databases">
        <title>Connecting structure to function with the recovery of over 1000 high-quality activated sludge metagenome-assembled genomes encoding full-length rRNA genes using long-read sequencing.</title>
        <authorList>
            <person name="Singleton C.M."/>
            <person name="Petriglieri F."/>
            <person name="Kristensen J.M."/>
            <person name="Kirkegaard R.H."/>
            <person name="Michaelsen T.Y."/>
            <person name="Andersen M.H."/>
            <person name="Karst S.M."/>
            <person name="Dueholm M.S."/>
            <person name="Nielsen P.H."/>
            <person name="Albertsen M."/>
        </authorList>
    </citation>
    <scope>NUCLEOTIDE SEQUENCE [LARGE SCALE GENOMIC DNA]</scope>
    <source>
        <strain evidence="2">Ribe_18-Q3-R11-54_MAXAC.273</strain>
    </source>
</reference>
<dbReference type="SUPFAM" id="SSF50939">
    <property type="entry name" value="Sialidases"/>
    <property type="match status" value="2"/>
</dbReference>